<evidence type="ECO:0000313" key="2">
    <source>
        <dbReference type="Proteomes" id="UP001236507"/>
    </source>
</evidence>
<name>A0ABT6Y5Y3_9BACT</name>
<dbReference type="Gene3D" id="4.10.1080.10">
    <property type="entry name" value="TSP type-3 repeat"/>
    <property type="match status" value="1"/>
</dbReference>
<protein>
    <submittedName>
        <fullName evidence="1">Uncharacterized protein</fullName>
    </submittedName>
</protein>
<dbReference type="InterPro" id="IPR028974">
    <property type="entry name" value="TSP_type-3_rpt"/>
</dbReference>
<reference evidence="1 2" key="1">
    <citation type="submission" date="2023-05" db="EMBL/GenBank/DDBJ databases">
        <title>Novel species of genus Flectobacillus isolated from stream in China.</title>
        <authorList>
            <person name="Lu H."/>
        </authorList>
    </citation>
    <scope>NUCLEOTIDE SEQUENCE [LARGE SCALE GENOMIC DNA]</scope>
    <source>
        <strain evidence="1 2">KCTC 42575</strain>
    </source>
</reference>
<organism evidence="1 2">
    <name type="scientific">Flectobacillus roseus</name>
    <dbReference type="NCBI Taxonomy" id="502259"/>
    <lineage>
        <taxon>Bacteria</taxon>
        <taxon>Pseudomonadati</taxon>
        <taxon>Bacteroidota</taxon>
        <taxon>Cytophagia</taxon>
        <taxon>Cytophagales</taxon>
        <taxon>Flectobacillaceae</taxon>
        <taxon>Flectobacillus</taxon>
    </lineage>
</organism>
<dbReference type="Proteomes" id="UP001236507">
    <property type="component" value="Unassembled WGS sequence"/>
</dbReference>
<accession>A0ABT6Y5Y3</accession>
<comment type="caution">
    <text evidence="1">The sequence shown here is derived from an EMBL/GenBank/DDBJ whole genome shotgun (WGS) entry which is preliminary data.</text>
</comment>
<dbReference type="EMBL" id="JASHIF010000007">
    <property type="protein sequence ID" value="MDI9858982.1"/>
    <property type="molecule type" value="Genomic_DNA"/>
</dbReference>
<dbReference type="SUPFAM" id="SSF103647">
    <property type="entry name" value="TSP type-3 repeat"/>
    <property type="match status" value="1"/>
</dbReference>
<keyword evidence="2" id="KW-1185">Reference proteome</keyword>
<proteinExistence type="predicted"/>
<evidence type="ECO:0000313" key="1">
    <source>
        <dbReference type="EMBL" id="MDI9858982.1"/>
    </source>
</evidence>
<sequence>MRRANIIFTRVVLCVLSIISLSVNISFSYSETGESFNGKRFSKIALPTIYKPILKGIPLMVCTPAISGSIISATVTGNNLSYTTVYVLTDALGNILTTNGTGSFTAPSVISLTTYQIYAVNYDPNATSLPNLSSGIQINSIGGSCVATSLPKCFEVSPSSCTSVNTVSLGSVLTATISGNNTGIGYTTQYVLTDGNDIILNGPSNTASFTPTSLGSYRIYAVNYSGTINNLLVGKNILTEVSGACFAVSAPKCFQVAVDTDGDGIADASDLDDDNDGILDTLEDAAQCTSASGVVTASS</sequence>
<gene>
    <name evidence="1" type="ORF">QM524_07170</name>
</gene>
<dbReference type="RefSeq" id="WP_283344054.1">
    <property type="nucleotide sequence ID" value="NZ_JASHIF010000007.1"/>
</dbReference>
<feature type="non-terminal residue" evidence="1">
    <location>
        <position position="299"/>
    </location>
</feature>